<keyword evidence="2" id="KW-1185">Reference proteome</keyword>
<dbReference type="InterPro" id="IPR014710">
    <property type="entry name" value="RmlC-like_jellyroll"/>
</dbReference>
<dbReference type="Gene3D" id="2.60.120.10">
    <property type="entry name" value="Jelly Rolls"/>
    <property type="match status" value="1"/>
</dbReference>
<dbReference type="STRING" id="1122247.GCA_000379865_03140"/>
<organism evidence="1 2">
    <name type="scientific">Mycolicibacterium hassiacum (strain DSM 44199 / CIP 105218 / JCM 12690 / 3849)</name>
    <name type="common">Mycobacterium hassiacum</name>
    <dbReference type="NCBI Taxonomy" id="1122247"/>
    <lineage>
        <taxon>Bacteria</taxon>
        <taxon>Bacillati</taxon>
        <taxon>Actinomycetota</taxon>
        <taxon>Actinomycetes</taxon>
        <taxon>Mycobacteriales</taxon>
        <taxon>Mycobacteriaceae</taxon>
        <taxon>Mycolicibacterium</taxon>
    </lineage>
</organism>
<dbReference type="PANTHER" id="PTHR36156">
    <property type="entry name" value="SLR2101 PROTEIN"/>
    <property type="match status" value="1"/>
</dbReference>
<dbReference type="eggNOG" id="COG1917">
    <property type="taxonomic scope" value="Bacteria"/>
</dbReference>
<dbReference type="OrthoDB" id="713485at2"/>
<proteinExistence type="predicted"/>
<reference evidence="1 2" key="1">
    <citation type="journal article" date="2012" name="J. Bacteriol.">
        <title>Genome sequence of Mycobacterium hassiacum DSM 44199, a rare source of heat-stable mycobacterial proteins.</title>
        <authorList>
            <person name="Tiago I."/>
            <person name="Maranha A."/>
            <person name="Mendes V."/>
            <person name="Alarico S."/>
            <person name="Moynihan P.J."/>
            <person name="Clarke A.J."/>
            <person name="Macedo-Ribeiro S."/>
            <person name="Pereira P.J."/>
            <person name="Empadinhas N."/>
        </authorList>
    </citation>
    <scope>NUCLEOTIDE SEQUENCE [LARGE SCALE GENOMIC DNA]</scope>
    <source>
        <strain evidence="2">DSM 44199 / CIP 105218 / JCM 12690 / 3849</strain>
    </source>
</reference>
<accession>K5B766</accession>
<name>K5B766_MYCHD</name>
<protein>
    <recommendedName>
        <fullName evidence="3">Cupin domain protein</fullName>
    </recommendedName>
</protein>
<dbReference type="PANTHER" id="PTHR36156:SF2">
    <property type="entry name" value="CUPIN TYPE-2 DOMAIN-CONTAINING PROTEIN"/>
    <property type="match status" value="1"/>
</dbReference>
<dbReference type="InterPro" id="IPR047142">
    <property type="entry name" value="OryJ/VirC-like"/>
</dbReference>
<gene>
    <name evidence="1" type="ORF">C731_4639</name>
</gene>
<dbReference type="Proteomes" id="UP000006265">
    <property type="component" value="Unassembled WGS sequence"/>
</dbReference>
<sequence length="142" mass="14674">MLTDGWSGAELRRGETVVHHLWAFDAIPTPPSVGATASTDVAFDAPAGGTKWIITEMGPDVEAPLHKTATVDYGVIVAGSVRLGLETGSVDLTAGDVVLVGGAQHSWHAGPNGCVIATVLVGLPDEYEAENVPAQVDDHPAR</sequence>
<evidence type="ECO:0000313" key="1">
    <source>
        <dbReference type="EMBL" id="EKF21413.1"/>
    </source>
</evidence>
<evidence type="ECO:0008006" key="3">
    <source>
        <dbReference type="Google" id="ProtNLM"/>
    </source>
</evidence>
<dbReference type="InterPro" id="IPR011051">
    <property type="entry name" value="RmlC_Cupin_sf"/>
</dbReference>
<evidence type="ECO:0000313" key="2">
    <source>
        <dbReference type="Proteomes" id="UP000006265"/>
    </source>
</evidence>
<dbReference type="SUPFAM" id="SSF51182">
    <property type="entry name" value="RmlC-like cupins"/>
    <property type="match status" value="1"/>
</dbReference>
<dbReference type="EMBL" id="AMRA01000144">
    <property type="protein sequence ID" value="EKF21413.1"/>
    <property type="molecule type" value="Genomic_DNA"/>
</dbReference>
<dbReference type="PATRIC" id="fig|1122247.3.peg.4443"/>
<dbReference type="AlphaFoldDB" id="K5B766"/>
<comment type="caution">
    <text evidence="1">The sequence shown here is derived from an EMBL/GenBank/DDBJ whole genome shotgun (WGS) entry which is preliminary data.</text>
</comment>